<dbReference type="GO" id="GO:0042597">
    <property type="term" value="C:periplasmic space"/>
    <property type="evidence" value="ECO:0007669"/>
    <property type="project" value="InterPro"/>
</dbReference>
<dbReference type="GO" id="GO:0005507">
    <property type="term" value="F:copper ion binding"/>
    <property type="evidence" value="ECO:0007669"/>
    <property type="project" value="InterPro"/>
</dbReference>
<proteinExistence type="predicted"/>
<dbReference type="GO" id="GO:0046688">
    <property type="term" value="P:response to copper ion"/>
    <property type="evidence" value="ECO:0007669"/>
    <property type="project" value="InterPro"/>
</dbReference>
<evidence type="ECO:0000256" key="2">
    <source>
        <dbReference type="ARBA" id="ARBA00023008"/>
    </source>
</evidence>
<keyword evidence="2" id="KW-0186">Copper</keyword>
<evidence type="ECO:0000256" key="1">
    <source>
        <dbReference type="ARBA" id="ARBA00022729"/>
    </source>
</evidence>
<keyword evidence="1 3" id="KW-0732">Signal</keyword>
<dbReference type="Pfam" id="PF04234">
    <property type="entry name" value="CopC"/>
    <property type="match status" value="1"/>
</dbReference>
<gene>
    <name evidence="5" type="ORF">EHI47_07280</name>
</gene>
<sequence>MSHWIRIPTLSLLAGLAMTADALAAIDPSAPTEDTIDPGDNITLTFSAPVAANRTTVRLSGPRGPVAVGELYTGNDPVDLIVPVSDNLPAGVYFIRFDAYSVSGVRMNGVSSVLIPDCQHPQIIGNGSSADAIDRP</sequence>
<feature type="chain" id="PRO_5019229933" description="CopC domain-containing protein" evidence="3">
    <location>
        <begin position="25"/>
        <end position="136"/>
    </location>
</feature>
<protein>
    <recommendedName>
        <fullName evidence="4">CopC domain-containing protein</fullName>
    </recommendedName>
</protein>
<dbReference type="AlphaFoldDB" id="A0A444I7U1"/>
<dbReference type="InterPro" id="IPR007348">
    <property type="entry name" value="CopC_dom"/>
</dbReference>
<evidence type="ECO:0000256" key="3">
    <source>
        <dbReference type="SAM" id="SignalP"/>
    </source>
</evidence>
<evidence type="ECO:0000313" key="5">
    <source>
        <dbReference type="EMBL" id="RWX34193.1"/>
    </source>
</evidence>
<dbReference type="Proteomes" id="UP000283817">
    <property type="component" value="Unassembled WGS sequence"/>
</dbReference>
<dbReference type="SUPFAM" id="SSF81296">
    <property type="entry name" value="E set domains"/>
    <property type="match status" value="1"/>
</dbReference>
<comment type="caution">
    <text evidence="5">The sequence shown here is derived from an EMBL/GenBank/DDBJ whole genome shotgun (WGS) entry which is preliminary data.</text>
</comment>
<dbReference type="Gene3D" id="2.60.40.1220">
    <property type="match status" value="1"/>
</dbReference>
<dbReference type="RefSeq" id="WP_128410128.1">
    <property type="nucleotide sequence ID" value="NZ_SBHX01000017.1"/>
</dbReference>
<name>A0A444I7U1_RHILE</name>
<reference evidence="5 6" key="1">
    <citation type="submission" date="2019-01" db="EMBL/GenBank/DDBJ databases">
        <title>RHIZO-ID as a novel technology for direct rhizobia identification.</title>
        <authorList>
            <person name="De Meyer S.E."/>
        </authorList>
    </citation>
    <scope>NUCLEOTIDE SEQUENCE [LARGE SCALE GENOMIC DNA]</scope>
    <source>
        <strain evidence="5 6">WSM448</strain>
    </source>
</reference>
<dbReference type="InterPro" id="IPR014755">
    <property type="entry name" value="Cu-Rt/internalin_Ig-like"/>
</dbReference>
<evidence type="ECO:0000259" key="4">
    <source>
        <dbReference type="Pfam" id="PF04234"/>
    </source>
</evidence>
<feature type="signal peptide" evidence="3">
    <location>
        <begin position="1"/>
        <end position="24"/>
    </location>
</feature>
<evidence type="ECO:0000313" key="6">
    <source>
        <dbReference type="Proteomes" id="UP000283817"/>
    </source>
</evidence>
<dbReference type="EMBL" id="SBHX01000017">
    <property type="protein sequence ID" value="RWX34193.1"/>
    <property type="molecule type" value="Genomic_DNA"/>
</dbReference>
<organism evidence="5 6">
    <name type="scientific">Rhizobium leguminosarum</name>
    <dbReference type="NCBI Taxonomy" id="384"/>
    <lineage>
        <taxon>Bacteria</taxon>
        <taxon>Pseudomonadati</taxon>
        <taxon>Pseudomonadota</taxon>
        <taxon>Alphaproteobacteria</taxon>
        <taxon>Hyphomicrobiales</taxon>
        <taxon>Rhizobiaceae</taxon>
        <taxon>Rhizobium/Agrobacterium group</taxon>
        <taxon>Rhizobium</taxon>
    </lineage>
</organism>
<feature type="domain" description="CopC" evidence="4">
    <location>
        <begin position="37"/>
        <end position="110"/>
    </location>
</feature>
<accession>A0A444I7U1</accession>
<dbReference type="InterPro" id="IPR014756">
    <property type="entry name" value="Ig_E-set"/>
</dbReference>